<organism evidence="16 17">
    <name type="scientific">Candidatus Enterenecus faecium</name>
    <dbReference type="NCBI Taxonomy" id="2840780"/>
    <lineage>
        <taxon>Bacteria</taxon>
        <taxon>Bacillati</taxon>
        <taxon>Bacillota</taxon>
        <taxon>Clostridia</taxon>
        <taxon>Eubacteriales</taxon>
        <taxon>Candidatus Enterenecus</taxon>
    </lineage>
</organism>
<dbReference type="Proteomes" id="UP000886879">
    <property type="component" value="Unassembled WGS sequence"/>
</dbReference>
<dbReference type="PANTHER" id="PTHR10091:SF0">
    <property type="entry name" value="GALACTOSE MUTAROTASE"/>
    <property type="match status" value="1"/>
</dbReference>
<evidence type="ECO:0000256" key="8">
    <source>
        <dbReference type="ARBA" id="ARBA00022490"/>
    </source>
</evidence>
<accession>A0A9D0YTX3</accession>
<dbReference type="InterPro" id="IPR018052">
    <property type="entry name" value="Ald1_epimerase_CS"/>
</dbReference>
<dbReference type="GO" id="GO:0033499">
    <property type="term" value="P:galactose catabolic process via UDP-galactose, Leloir pathway"/>
    <property type="evidence" value="ECO:0007669"/>
    <property type="project" value="TreeGrafter"/>
</dbReference>
<dbReference type="SUPFAM" id="SSF74650">
    <property type="entry name" value="Galactose mutarotase-like"/>
    <property type="match status" value="1"/>
</dbReference>
<evidence type="ECO:0000256" key="2">
    <source>
        <dbReference type="ARBA" id="ARBA00004496"/>
    </source>
</evidence>
<comment type="subcellular location">
    <subcellularLocation>
        <location evidence="2">Cytoplasm</location>
    </subcellularLocation>
</comment>
<dbReference type="FunFam" id="2.70.98.10:FF:000003">
    <property type="entry name" value="Aldose 1-epimerase"/>
    <property type="match status" value="1"/>
</dbReference>
<keyword evidence="10 12" id="KW-0413">Isomerase</keyword>
<comment type="similarity">
    <text evidence="4 12">Belongs to the aldose epimerase family.</text>
</comment>
<comment type="subunit">
    <text evidence="5">Monomer.</text>
</comment>
<feature type="binding site" evidence="15">
    <location>
        <begin position="175"/>
        <end position="177"/>
    </location>
    <ligand>
        <name>beta-D-galactose</name>
        <dbReference type="ChEBI" id="CHEBI:27667"/>
    </ligand>
</feature>
<protein>
    <recommendedName>
        <fullName evidence="7 12">Aldose 1-epimerase</fullName>
        <ecNumber evidence="6 12">5.1.3.3</ecNumber>
    </recommendedName>
</protein>
<evidence type="ECO:0000256" key="11">
    <source>
        <dbReference type="ARBA" id="ARBA00023277"/>
    </source>
</evidence>
<dbReference type="InterPro" id="IPR015443">
    <property type="entry name" value="Aldose_1-epimerase"/>
</dbReference>
<comment type="caution">
    <text evidence="16">The sequence shown here is derived from an EMBL/GenBank/DDBJ whole genome shotgun (WGS) entry which is preliminary data.</text>
</comment>
<comment type="pathway">
    <text evidence="3 12">Carbohydrate metabolism; hexose metabolism.</text>
</comment>
<evidence type="ECO:0000256" key="9">
    <source>
        <dbReference type="ARBA" id="ARBA00022553"/>
    </source>
</evidence>
<dbReference type="PANTHER" id="PTHR10091">
    <property type="entry name" value="ALDOSE-1-EPIMERASE"/>
    <property type="match status" value="1"/>
</dbReference>
<dbReference type="EC" id="5.1.3.3" evidence="6 12"/>
<dbReference type="GO" id="GO:0005737">
    <property type="term" value="C:cytoplasm"/>
    <property type="evidence" value="ECO:0007669"/>
    <property type="project" value="UniProtKB-SubCell"/>
</dbReference>
<evidence type="ECO:0000256" key="12">
    <source>
        <dbReference type="PIRNR" id="PIRNR005096"/>
    </source>
</evidence>
<evidence type="ECO:0000313" key="16">
    <source>
        <dbReference type="EMBL" id="HIQ60810.1"/>
    </source>
</evidence>
<sequence>MSDNRTLFATMPNGDLVEELTLRCGALRCSILTYGGAIRSLVVPDKDGNPVDVALGFDTIEDYMAQTCYIGALIGRFGNRINQGKFTLGGVDYTLATNNGPNHLHGGDIGFDKQIWTVEDQTENQVVLSLVSPDGQENYPGTLTVIVTYTLTEDGLSISYHANTDADTLCNLTNHCYFNLSGHDSGPVDNQTICIKAQSYTPTDAGSIPTGEIASVEGTPMDLRTPVAMGAHWDDDFEQLTMARGYDHNWVLDGEAGQLRHVATAHSPATGITMEVHTTTPGVQFYSGNYMDGCPVGKDGAPYDKRWGFCLETQNFPDAPNHANFPSAVLKPGQEYREETVYKFV</sequence>
<dbReference type="GO" id="GO:0030246">
    <property type="term" value="F:carbohydrate binding"/>
    <property type="evidence" value="ECO:0007669"/>
    <property type="project" value="InterPro"/>
</dbReference>
<dbReference type="InterPro" id="IPR011013">
    <property type="entry name" value="Gal_mutarotase_sf_dom"/>
</dbReference>
<evidence type="ECO:0000256" key="3">
    <source>
        <dbReference type="ARBA" id="ARBA00005028"/>
    </source>
</evidence>
<evidence type="ECO:0000256" key="15">
    <source>
        <dbReference type="PIRSR" id="PIRSR005096-3"/>
    </source>
</evidence>
<dbReference type="PROSITE" id="PS00545">
    <property type="entry name" value="ALDOSE_1_EPIMERASE"/>
    <property type="match status" value="1"/>
</dbReference>
<evidence type="ECO:0000313" key="17">
    <source>
        <dbReference type="Proteomes" id="UP000886879"/>
    </source>
</evidence>
<name>A0A9D0YTX3_9FIRM</name>
<dbReference type="NCBIfam" id="NF008277">
    <property type="entry name" value="PRK11055.1"/>
    <property type="match status" value="1"/>
</dbReference>
<dbReference type="CDD" id="cd09019">
    <property type="entry name" value="galactose_mutarotase_like"/>
    <property type="match status" value="1"/>
</dbReference>
<evidence type="ECO:0000256" key="6">
    <source>
        <dbReference type="ARBA" id="ARBA00013185"/>
    </source>
</evidence>
<keyword evidence="11 12" id="KW-0119">Carbohydrate metabolism</keyword>
<comment type="catalytic activity">
    <reaction evidence="1 12">
        <text>alpha-D-glucose = beta-D-glucose</text>
        <dbReference type="Rhea" id="RHEA:10264"/>
        <dbReference type="ChEBI" id="CHEBI:15903"/>
        <dbReference type="ChEBI" id="CHEBI:17925"/>
        <dbReference type="EC" id="5.1.3.3"/>
    </reaction>
</comment>
<dbReference type="AlphaFoldDB" id="A0A9D0YTX3"/>
<proteinExistence type="inferred from homology"/>
<gene>
    <name evidence="16" type="ORF">IAD31_04345</name>
</gene>
<feature type="binding site" evidence="15">
    <location>
        <begin position="79"/>
        <end position="80"/>
    </location>
    <ligand>
        <name>beta-D-galactose</name>
        <dbReference type="ChEBI" id="CHEBI:27667"/>
    </ligand>
</feature>
<evidence type="ECO:0000256" key="1">
    <source>
        <dbReference type="ARBA" id="ARBA00001614"/>
    </source>
</evidence>
<dbReference type="EMBL" id="DVFO01000042">
    <property type="protein sequence ID" value="HIQ60810.1"/>
    <property type="molecule type" value="Genomic_DNA"/>
</dbReference>
<feature type="binding site" evidence="14">
    <location>
        <position position="247"/>
    </location>
    <ligand>
        <name>beta-D-galactose</name>
        <dbReference type="ChEBI" id="CHEBI:27667"/>
    </ligand>
</feature>
<feature type="active site" description="Proton donor" evidence="13">
    <location>
        <position position="175"/>
    </location>
</feature>
<keyword evidence="8" id="KW-0963">Cytoplasm</keyword>
<keyword evidence="9" id="KW-0597">Phosphoprotein</keyword>
<reference evidence="16" key="2">
    <citation type="journal article" date="2021" name="PeerJ">
        <title>Extensive microbial diversity within the chicken gut microbiome revealed by metagenomics and culture.</title>
        <authorList>
            <person name="Gilroy R."/>
            <person name="Ravi A."/>
            <person name="Getino M."/>
            <person name="Pursley I."/>
            <person name="Horton D.L."/>
            <person name="Alikhan N.F."/>
            <person name="Baker D."/>
            <person name="Gharbi K."/>
            <person name="Hall N."/>
            <person name="Watson M."/>
            <person name="Adriaenssens E.M."/>
            <person name="Foster-Nyarko E."/>
            <person name="Jarju S."/>
            <person name="Secka A."/>
            <person name="Antonio M."/>
            <person name="Oren A."/>
            <person name="Chaudhuri R.R."/>
            <person name="La Ragione R."/>
            <person name="Hildebrand F."/>
            <person name="Pallen M.J."/>
        </authorList>
    </citation>
    <scope>NUCLEOTIDE SEQUENCE</scope>
    <source>
        <strain evidence="16">ChiGjej2B2-12916</strain>
    </source>
</reference>
<dbReference type="Pfam" id="PF01263">
    <property type="entry name" value="Aldose_epim"/>
    <property type="match status" value="1"/>
</dbReference>
<evidence type="ECO:0000256" key="4">
    <source>
        <dbReference type="ARBA" id="ARBA00006206"/>
    </source>
</evidence>
<evidence type="ECO:0000256" key="14">
    <source>
        <dbReference type="PIRSR" id="PIRSR005096-2"/>
    </source>
</evidence>
<evidence type="ECO:0000256" key="5">
    <source>
        <dbReference type="ARBA" id="ARBA00011245"/>
    </source>
</evidence>
<dbReference type="InterPro" id="IPR008183">
    <property type="entry name" value="Aldose_1/G6P_1-epimerase"/>
</dbReference>
<dbReference type="GO" id="GO:0006006">
    <property type="term" value="P:glucose metabolic process"/>
    <property type="evidence" value="ECO:0007669"/>
    <property type="project" value="TreeGrafter"/>
</dbReference>
<dbReference type="GO" id="GO:0004034">
    <property type="term" value="F:aldose 1-epimerase activity"/>
    <property type="evidence" value="ECO:0007669"/>
    <property type="project" value="UniProtKB-EC"/>
</dbReference>
<feature type="active site" description="Proton acceptor" evidence="13">
    <location>
        <position position="312"/>
    </location>
</feature>
<dbReference type="InterPro" id="IPR014718">
    <property type="entry name" value="GH-type_carb-bd"/>
</dbReference>
<evidence type="ECO:0000256" key="7">
    <source>
        <dbReference type="ARBA" id="ARBA00014165"/>
    </source>
</evidence>
<evidence type="ECO:0000256" key="10">
    <source>
        <dbReference type="ARBA" id="ARBA00023235"/>
    </source>
</evidence>
<dbReference type="InterPro" id="IPR047215">
    <property type="entry name" value="Galactose_mutarotase-like"/>
</dbReference>
<dbReference type="Gene3D" id="2.70.98.10">
    <property type="match status" value="1"/>
</dbReference>
<evidence type="ECO:0000256" key="13">
    <source>
        <dbReference type="PIRSR" id="PIRSR005096-1"/>
    </source>
</evidence>
<dbReference type="PIRSF" id="PIRSF005096">
    <property type="entry name" value="GALM"/>
    <property type="match status" value="1"/>
</dbReference>
<reference evidence="16" key="1">
    <citation type="submission" date="2020-10" db="EMBL/GenBank/DDBJ databases">
        <authorList>
            <person name="Gilroy R."/>
        </authorList>
    </citation>
    <scope>NUCLEOTIDE SEQUENCE</scope>
    <source>
        <strain evidence="16">ChiGjej2B2-12916</strain>
    </source>
</reference>